<dbReference type="SUPFAM" id="SSF49879">
    <property type="entry name" value="SMAD/FHA domain"/>
    <property type="match status" value="1"/>
</dbReference>
<dbReference type="PROSITE" id="PS50118">
    <property type="entry name" value="HMG_BOX_2"/>
    <property type="match status" value="1"/>
</dbReference>
<dbReference type="AlphaFoldDB" id="A0A7S1Q617"/>
<feature type="region of interest" description="Disordered" evidence="2">
    <location>
        <begin position="191"/>
        <end position="210"/>
    </location>
</feature>
<feature type="compositionally biased region" description="Low complexity" evidence="2">
    <location>
        <begin position="191"/>
        <end position="205"/>
    </location>
</feature>
<accession>A0A7S1Q617</accession>
<evidence type="ECO:0000256" key="2">
    <source>
        <dbReference type="SAM" id="MobiDB-lite"/>
    </source>
</evidence>
<dbReference type="InterPro" id="IPR008984">
    <property type="entry name" value="SMAD_FHA_dom_sf"/>
</dbReference>
<dbReference type="InterPro" id="IPR036910">
    <property type="entry name" value="HMG_box_dom_sf"/>
</dbReference>
<dbReference type="SUPFAM" id="SSF47095">
    <property type="entry name" value="HMG-box"/>
    <property type="match status" value="1"/>
</dbReference>
<dbReference type="PROSITE" id="PS50006">
    <property type="entry name" value="FHA_DOMAIN"/>
    <property type="match status" value="1"/>
</dbReference>
<name>A0A7S1Q617_ALECA</name>
<gene>
    <name evidence="5" type="ORF">ACAT0790_LOCUS17987</name>
</gene>
<evidence type="ECO:0008006" key="6">
    <source>
        <dbReference type="Google" id="ProtNLM"/>
    </source>
</evidence>
<dbReference type="Gene3D" id="1.10.30.10">
    <property type="entry name" value="High mobility group box domain"/>
    <property type="match status" value="1"/>
</dbReference>
<dbReference type="Gene3D" id="2.60.200.20">
    <property type="match status" value="1"/>
</dbReference>
<dbReference type="EMBL" id="HBGE01029903">
    <property type="protein sequence ID" value="CAD9122515.1"/>
    <property type="molecule type" value="Transcribed_RNA"/>
</dbReference>
<feature type="domain" description="FHA" evidence="3">
    <location>
        <begin position="300"/>
        <end position="352"/>
    </location>
</feature>
<dbReference type="GO" id="GO:0005634">
    <property type="term" value="C:nucleus"/>
    <property type="evidence" value="ECO:0007669"/>
    <property type="project" value="UniProtKB-UniRule"/>
</dbReference>
<feature type="domain" description="HMG box" evidence="4">
    <location>
        <begin position="37"/>
        <end position="106"/>
    </location>
</feature>
<sequence length="386" mass="42714">MKAEYDQAMAEFLARGGVPKKRGTKKEKQPELWRQLKRPWGGAFGAFLRSQKEDIKRAMRGDAQAGDISREAERLWKELSDEVKQSYQESFNQKLTDYKAALKEHKSNPVGLMRSARVTSGAASGWTLQAWRNARKAVCFKISEPKTEGRAGRIFHDFKDLRQSVETAVYRQLNNLVKPGLLARLNGSTGAARPAAAKRPATPAGDFQTPKKHAMRADEDGQQLVAVPKQKRARGDGETPDRLDKPFLATQVFKAPEALRPKGEAWTCGCSAHLKRHQRCPSGDGGPGQPELVHLKKSTLTIGRAETCDVQLASVRTPQMLSRCHAVLSTEDGFTLTDKGSVNGCLVNGRSVQGKCVLRSGDIITFGVQTHHPEFDYTFETRKGAY</sequence>
<dbReference type="SMART" id="SM00240">
    <property type="entry name" value="FHA"/>
    <property type="match status" value="1"/>
</dbReference>
<evidence type="ECO:0000256" key="1">
    <source>
        <dbReference type="PROSITE-ProRule" id="PRU00267"/>
    </source>
</evidence>
<dbReference type="CDD" id="cd00060">
    <property type="entry name" value="FHA"/>
    <property type="match status" value="1"/>
</dbReference>
<evidence type="ECO:0000259" key="4">
    <source>
        <dbReference type="PROSITE" id="PS50118"/>
    </source>
</evidence>
<dbReference type="Pfam" id="PF00498">
    <property type="entry name" value="FHA"/>
    <property type="match status" value="1"/>
</dbReference>
<dbReference type="InterPro" id="IPR000253">
    <property type="entry name" value="FHA_dom"/>
</dbReference>
<evidence type="ECO:0000259" key="3">
    <source>
        <dbReference type="PROSITE" id="PS50006"/>
    </source>
</evidence>
<dbReference type="Pfam" id="PF00505">
    <property type="entry name" value="HMG_box"/>
    <property type="match status" value="1"/>
</dbReference>
<keyword evidence="1" id="KW-0238">DNA-binding</keyword>
<dbReference type="GO" id="GO:0003677">
    <property type="term" value="F:DNA binding"/>
    <property type="evidence" value="ECO:0007669"/>
    <property type="project" value="UniProtKB-UniRule"/>
</dbReference>
<dbReference type="InterPro" id="IPR009071">
    <property type="entry name" value="HMG_box_dom"/>
</dbReference>
<feature type="DNA-binding region" description="HMG box" evidence="1">
    <location>
        <begin position="37"/>
        <end position="106"/>
    </location>
</feature>
<keyword evidence="1" id="KW-0539">Nucleus</keyword>
<reference evidence="5" key="1">
    <citation type="submission" date="2021-01" db="EMBL/GenBank/DDBJ databases">
        <authorList>
            <person name="Corre E."/>
            <person name="Pelletier E."/>
            <person name="Niang G."/>
            <person name="Scheremetjew M."/>
            <person name="Finn R."/>
            <person name="Kale V."/>
            <person name="Holt S."/>
            <person name="Cochrane G."/>
            <person name="Meng A."/>
            <person name="Brown T."/>
            <person name="Cohen L."/>
        </authorList>
    </citation>
    <scope>NUCLEOTIDE SEQUENCE</scope>
    <source>
        <strain evidence="5">OF101</strain>
    </source>
</reference>
<protein>
    <recommendedName>
        <fullName evidence="6">FHA domain-containing protein</fullName>
    </recommendedName>
</protein>
<evidence type="ECO:0000313" key="5">
    <source>
        <dbReference type="EMBL" id="CAD9122515.1"/>
    </source>
</evidence>
<proteinExistence type="predicted"/>
<organism evidence="5">
    <name type="scientific">Alexandrium catenella</name>
    <name type="common">Red tide dinoflagellate</name>
    <name type="synonym">Gonyaulax catenella</name>
    <dbReference type="NCBI Taxonomy" id="2925"/>
    <lineage>
        <taxon>Eukaryota</taxon>
        <taxon>Sar</taxon>
        <taxon>Alveolata</taxon>
        <taxon>Dinophyceae</taxon>
        <taxon>Gonyaulacales</taxon>
        <taxon>Pyrocystaceae</taxon>
        <taxon>Alexandrium</taxon>
    </lineage>
</organism>